<dbReference type="Proteomes" id="UP000662931">
    <property type="component" value="Chromosome 2"/>
</dbReference>
<dbReference type="PANTHER" id="PTHR10063:SF0">
    <property type="entry name" value="TUBERIN"/>
    <property type="match status" value="1"/>
</dbReference>
<dbReference type="OrthoDB" id="19311at2759"/>
<evidence type="ECO:0000259" key="2">
    <source>
        <dbReference type="PROSITE" id="PS50085"/>
    </source>
</evidence>
<dbReference type="RefSeq" id="XP_038778681.1">
    <property type="nucleotide sequence ID" value="XM_038922753.1"/>
</dbReference>
<keyword evidence="1" id="KW-0343">GTPase activation</keyword>
<name>A0A875S155_EENNA</name>
<dbReference type="GO" id="GO:0033596">
    <property type="term" value="C:TSC1-TSC2 complex"/>
    <property type="evidence" value="ECO:0007669"/>
    <property type="project" value="TreeGrafter"/>
</dbReference>
<gene>
    <name evidence="3" type="ORF">FOA43_002457</name>
</gene>
<dbReference type="GO" id="GO:0051056">
    <property type="term" value="P:regulation of small GTPase mediated signal transduction"/>
    <property type="evidence" value="ECO:0007669"/>
    <property type="project" value="InterPro"/>
</dbReference>
<proteinExistence type="predicted"/>
<organism evidence="3 4">
    <name type="scientific">Eeniella nana</name>
    <name type="common">Yeast</name>
    <name type="synonym">Brettanomyces nanus</name>
    <dbReference type="NCBI Taxonomy" id="13502"/>
    <lineage>
        <taxon>Eukaryota</taxon>
        <taxon>Fungi</taxon>
        <taxon>Dikarya</taxon>
        <taxon>Ascomycota</taxon>
        <taxon>Saccharomycotina</taxon>
        <taxon>Pichiomycetes</taxon>
        <taxon>Pichiales</taxon>
        <taxon>Pichiaceae</taxon>
        <taxon>Brettanomyces</taxon>
    </lineage>
</organism>
<dbReference type="PANTHER" id="PTHR10063">
    <property type="entry name" value="TUBERIN"/>
    <property type="match status" value="1"/>
</dbReference>
<dbReference type="Gene3D" id="3.40.50.11210">
    <property type="entry name" value="Rap/Ran-GAP"/>
    <property type="match status" value="1"/>
</dbReference>
<dbReference type="GeneID" id="62195858"/>
<dbReference type="PROSITE" id="PS50085">
    <property type="entry name" value="RAPGAP"/>
    <property type="match status" value="1"/>
</dbReference>
<dbReference type="InterPro" id="IPR027107">
    <property type="entry name" value="Tuberin/Ral-act_asu"/>
</dbReference>
<dbReference type="InterPro" id="IPR018515">
    <property type="entry name" value="Tuberin-type_domain"/>
</dbReference>
<reference evidence="3" key="1">
    <citation type="submission" date="2020-10" db="EMBL/GenBank/DDBJ databases">
        <authorList>
            <person name="Roach M.J.R."/>
        </authorList>
    </citation>
    <scope>NUCLEOTIDE SEQUENCE</scope>
    <source>
        <strain evidence="3">CBS 1945</strain>
    </source>
</reference>
<dbReference type="SUPFAM" id="SSF111347">
    <property type="entry name" value="Rap/Ran-GAP"/>
    <property type="match status" value="1"/>
</dbReference>
<dbReference type="Pfam" id="PF11864">
    <property type="entry name" value="DUF3384"/>
    <property type="match status" value="1"/>
</dbReference>
<dbReference type="InterPro" id="IPR035974">
    <property type="entry name" value="Rap/Ran-GAP_sf"/>
</dbReference>
<dbReference type="KEGG" id="bnn:FOA43_002457"/>
<protein>
    <recommendedName>
        <fullName evidence="2">Rap-GAP domain-containing protein</fullName>
    </recommendedName>
</protein>
<keyword evidence="4" id="KW-1185">Reference proteome</keyword>
<accession>A0A875S155</accession>
<dbReference type="GO" id="GO:0005634">
    <property type="term" value="C:nucleus"/>
    <property type="evidence" value="ECO:0007669"/>
    <property type="project" value="InterPro"/>
</dbReference>
<dbReference type="GO" id="GO:0032007">
    <property type="term" value="P:negative regulation of TOR signaling"/>
    <property type="evidence" value="ECO:0007669"/>
    <property type="project" value="TreeGrafter"/>
</dbReference>
<evidence type="ECO:0000313" key="3">
    <source>
        <dbReference type="EMBL" id="QPG75116.1"/>
    </source>
</evidence>
<dbReference type="GO" id="GO:0005096">
    <property type="term" value="F:GTPase activator activity"/>
    <property type="evidence" value="ECO:0007669"/>
    <property type="project" value="UniProtKB-KW"/>
</dbReference>
<dbReference type="InterPro" id="IPR000331">
    <property type="entry name" value="Rap/Ran_GAP_dom"/>
</dbReference>
<sequence>MPSLPYSTNSSSVGGLGSVFKSLSKTFRSTTSGSSTKAKRSLPIAVNPTVVGNSLIKRDQLQHTLQSGSFNEKIAVIKQLRDSLNDVNVSSIPEIWYMVNSGIAKDVNSVLRKETLLLLKVCISLSDDATPTKFLFYKDIVLNFQLSTDDLIDPYFSLFIDCLIELTSDGKEVYDLFLYAKCPFQDYIVKILGRISGEQDESAKEKVVSFVDSCLKLNFDLFDTSVLHQVLSQLLKMTFSTKTVDTLKSCLKLIDTYVIYGYTPPNCLAIIVTLLSSARMVDDNEVKELSLSVFGDLLKDTKVSYLAMEATCDIIQSKLGEKREPSSQDTRCIVGCIRFLEFTLFHYDEESTLGNSITKFLDTSANYVMNSLIAAADYHDMVISIEVLKLVLKLLELPIIRKHNFSLSKRTVLWRLLHVLSLQSQVNSNSHYNQNMVELFNKLQNLNTNSVYVSKTVQFLEVNSSILHEYNVNYVLKYYSENLLCVYTAPDWEDNCHHLVETYYHICPEDTFSVIKEGLINSLCITDSSEVVSIYVDLLCNECVIKRSRETVIEDSIVKSLVEVLCGLDSHLDLFKQTMETIFVELDRKESLNNCQLAKTCVLLLVKLTQSIQNSERANYLLPRMLSMAVQALESSRWDVFLVFARLFVAMRSNDGEFVYFVAVKNIYGLCDTLGRNMELIVDPNRRDQLKSSALWVYPEKSLMYFPLNELQKCSRKCLRRDTHLVVEWCTICLNVLERFYHWEVYSFVLSHLCPQMADYGLFGHDADVCITKIVKVICRQTQLKFPDNFEIADKSLSKGDIQVAFIRTLSAITCYKSILSRADEDQLINSVIFALQSWNKTGIPCLHFLYIATYEFPESIKKFLNGILTTLQTRISSPLTSSLILDFLLSLADLPNLISNFTIDEFKRVFGIAFKFIQYSNDALDNKKVTSLNYDDLAMDKSPSTQNFEITKQLVMYITALSYNLISSWFLKMNFDQRRRLASYIIMGLLANSKHELRDLAYVEFITRSTFAQVAMRSTVLVDNETVGDMYTNRAWIYGNGIISISTHKITGESEVIIRKATTVDKFKVRLHEELFPDYVLRQISNPSREAEKLVTYNPLIFTPSFLLTQLIYPTQEEKPVLKPIPLDIESSVIKRSVSILDRIPLVNFFKIGIMYAGTGQTGEDDILTNEFGSIEYHEFLADLGNLIMLRDCKKHYVGGLDTVNDIDGKLTVHYETENTQMCFHVATMMPNRDDDPHHDNKKRHIGNDYVNIYWNDSGLSFDSFEKLSSQFSFINIVIRPLNGSNFFSVKSYRKNGIPGIFATTHFKLVSKQNLSKMVRNLCSISAQFSDVWSDPNWEFSWGRRLSQLKSIAAKNRKLMAQSDGFFEQFETMGKDENVIYDRLEINSFT</sequence>
<dbReference type="EMBL" id="CP064813">
    <property type="protein sequence ID" value="QPG75116.1"/>
    <property type="molecule type" value="Genomic_DNA"/>
</dbReference>
<dbReference type="Pfam" id="PF03542">
    <property type="entry name" value="Tuberin"/>
    <property type="match status" value="1"/>
</dbReference>
<dbReference type="SUPFAM" id="SSF48371">
    <property type="entry name" value="ARM repeat"/>
    <property type="match status" value="2"/>
</dbReference>
<feature type="domain" description="Rap-GAP" evidence="2">
    <location>
        <begin position="1139"/>
        <end position="1365"/>
    </location>
</feature>
<dbReference type="FunFam" id="3.40.50.11210:FF:000001">
    <property type="entry name" value="Ral GTPase-activating protein subunit alpha-1 isoform 1"/>
    <property type="match status" value="1"/>
</dbReference>
<evidence type="ECO:0000256" key="1">
    <source>
        <dbReference type="ARBA" id="ARBA00022468"/>
    </source>
</evidence>
<evidence type="ECO:0000313" key="4">
    <source>
        <dbReference type="Proteomes" id="UP000662931"/>
    </source>
</evidence>
<dbReference type="Pfam" id="PF02145">
    <property type="entry name" value="Rap_GAP"/>
    <property type="match status" value="1"/>
</dbReference>
<dbReference type="InterPro" id="IPR024584">
    <property type="entry name" value="Tuberin_N"/>
</dbReference>
<dbReference type="InterPro" id="IPR016024">
    <property type="entry name" value="ARM-type_fold"/>
</dbReference>